<proteinExistence type="predicted"/>
<accession>A0A2S4N8X3</accession>
<dbReference type="EMBL" id="PQNY01000005">
    <property type="protein sequence ID" value="POS02146.1"/>
    <property type="molecule type" value="Genomic_DNA"/>
</dbReference>
<protein>
    <submittedName>
        <fullName evidence="2">Uncharacterized protein</fullName>
    </submittedName>
</protein>
<feature type="transmembrane region" description="Helical" evidence="1">
    <location>
        <begin position="32"/>
        <end position="50"/>
    </location>
</feature>
<dbReference type="Proteomes" id="UP000237056">
    <property type="component" value="Unassembled WGS sequence"/>
</dbReference>
<evidence type="ECO:0000313" key="2">
    <source>
        <dbReference type="EMBL" id="POS02146.1"/>
    </source>
</evidence>
<evidence type="ECO:0000313" key="3">
    <source>
        <dbReference type="Proteomes" id="UP000237056"/>
    </source>
</evidence>
<evidence type="ECO:0000256" key="1">
    <source>
        <dbReference type="SAM" id="Phobius"/>
    </source>
</evidence>
<keyword evidence="1" id="KW-1133">Transmembrane helix</keyword>
<name>A0A2S4N8X3_9FLAO</name>
<reference evidence="2 3" key="1">
    <citation type="submission" date="2018-01" db="EMBL/GenBank/DDBJ databases">
        <title>Genomic Encyclopedia of Type Strains, Phase I: the one thousand microbial genomes (KMG-I) project.</title>
        <authorList>
            <person name="Goeker M."/>
        </authorList>
    </citation>
    <scope>NUCLEOTIDE SEQUENCE [LARGE SCALE GENOMIC DNA]</scope>
    <source>
        <strain evidence="2 3">DSM 17960</strain>
    </source>
</reference>
<organism evidence="2 3">
    <name type="scientific">Flavobacterium croceum DSM 17960</name>
    <dbReference type="NCBI Taxonomy" id="1121886"/>
    <lineage>
        <taxon>Bacteria</taxon>
        <taxon>Pseudomonadati</taxon>
        <taxon>Bacteroidota</taxon>
        <taxon>Flavobacteriia</taxon>
        <taxon>Flavobacteriales</taxon>
        <taxon>Flavobacteriaceae</taxon>
        <taxon>Flavobacterium</taxon>
    </lineage>
</organism>
<dbReference type="AlphaFoldDB" id="A0A2S4N8X3"/>
<keyword evidence="1" id="KW-0472">Membrane</keyword>
<keyword evidence="3" id="KW-1185">Reference proteome</keyword>
<comment type="caution">
    <text evidence="2">The sequence shown here is derived from an EMBL/GenBank/DDBJ whole genome shotgun (WGS) entry which is preliminary data.</text>
</comment>
<gene>
    <name evidence="2" type="ORF">Q361_10536</name>
</gene>
<keyword evidence="1" id="KW-0812">Transmembrane</keyword>
<sequence length="107" mass="12224">MLSIYTYKTKTFNYIYEICTHTNSHTMNKKKLFFATTLIAVFAVCVYYTTSSKTVALKDCGTCKTTDEAFAETQKALNLISTHLNSGIKSATYLKEYENTKNKIFKK</sequence>